<dbReference type="EC" id="3.1.3.15" evidence="3 8"/>
<evidence type="ECO:0000256" key="5">
    <source>
        <dbReference type="ARBA" id="ARBA00022801"/>
    </source>
</evidence>
<dbReference type="NCBIfam" id="NF005996">
    <property type="entry name" value="PRK08123.1"/>
    <property type="match status" value="1"/>
</dbReference>
<comment type="catalytic activity">
    <reaction evidence="7 8">
        <text>L-histidinol phosphate + H2O = L-histidinol + phosphate</text>
        <dbReference type="Rhea" id="RHEA:14465"/>
        <dbReference type="ChEBI" id="CHEBI:15377"/>
        <dbReference type="ChEBI" id="CHEBI:43474"/>
        <dbReference type="ChEBI" id="CHEBI:57699"/>
        <dbReference type="ChEBI" id="CHEBI:57980"/>
        <dbReference type="EC" id="3.1.3.15"/>
    </reaction>
</comment>
<evidence type="ECO:0000259" key="9">
    <source>
        <dbReference type="Pfam" id="PF02811"/>
    </source>
</evidence>
<keyword evidence="4 8" id="KW-0028">Amino-acid biosynthesis</keyword>
<dbReference type="SUPFAM" id="SSF89550">
    <property type="entry name" value="PHP domain-like"/>
    <property type="match status" value="1"/>
</dbReference>
<dbReference type="Pfam" id="PF02811">
    <property type="entry name" value="PHP"/>
    <property type="match status" value="1"/>
</dbReference>
<dbReference type="PANTHER" id="PTHR21039:SF0">
    <property type="entry name" value="HISTIDINOL-PHOSPHATASE"/>
    <property type="match status" value="1"/>
</dbReference>
<dbReference type="GO" id="GO:0000105">
    <property type="term" value="P:L-histidine biosynthetic process"/>
    <property type="evidence" value="ECO:0007669"/>
    <property type="project" value="UniProtKB-UniRule"/>
</dbReference>
<comment type="pathway">
    <text evidence="1 8">Amino-acid biosynthesis; L-histidine biosynthesis; L-histidine from 5-phospho-alpha-D-ribose 1-diphosphate: step 8/9.</text>
</comment>
<dbReference type="UniPathway" id="UPA00031">
    <property type="reaction ID" value="UER00013"/>
</dbReference>
<keyword evidence="11" id="KW-1185">Reference proteome</keyword>
<evidence type="ECO:0000256" key="2">
    <source>
        <dbReference type="ARBA" id="ARBA00009152"/>
    </source>
</evidence>
<protein>
    <recommendedName>
        <fullName evidence="3 8">Histidinol-phosphatase</fullName>
        <shortName evidence="8">HolPase</shortName>
        <ecNumber evidence="3 8">3.1.3.15</ecNumber>
    </recommendedName>
</protein>
<evidence type="ECO:0000256" key="7">
    <source>
        <dbReference type="ARBA" id="ARBA00049158"/>
    </source>
</evidence>
<dbReference type="EMBL" id="FOOX01000003">
    <property type="protein sequence ID" value="SFG27641.1"/>
    <property type="molecule type" value="Genomic_DNA"/>
</dbReference>
<dbReference type="RefSeq" id="WP_092469723.1">
    <property type="nucleotide sequence ID" value="NZ_FOOX01000003.1"/>
</dbReference>
<dbReference type="InterPro" id="IPR010140">
    <property type="entry name" value="Histidinol_P_phosphatase_HisJ"/>
</dbReference>
<evidence type="ECO:0000256" key="8">
    <source>
        <dbReference type="RuleBase" id="RU366003"/>
    </source>
</evidence>
<accession>A0A1I2QPU4</accession>
<evidence type="ECO:0000313" key="10">
    <source>
        <dbReference type="EMBL" id="SFG27641.1"/>
    </source>
</evidence>
<dbReference type="Proteomes" id="UP000199337">
    <property type="component" value="Unassembled WGS sequence"/>
</dbReference>
<dbReference type="GO" id="GO:0004401">
    <property type="term" value="F:histidinol-phosphatase activity"/>
    <property type="evidence" value="ECO:0007669"/>
    <property type="project" value="UniProtKB-UniRule"/>
</dbReference>
<evidence type="ECO:0000256" key="1">
    <source>
        <dbReference type="ARBA" id="ARBA00004970"/>
    </source>
</evidence>
<gene>
    <name evidence="10" type="ORF">SAMN05660649_01235</name>
</gene>
<sequence>MTYWPDYHIHTSRCGHATGEMIKYVEQAIKLGIKEIGFADHIPMYWIDEKQRDPSLAMREEQLPEYVAQVLRLQEDYSEITIRLGLEVDYIPGFEDKARLLIDAYPFDYVLGSVHYIDGWGFDNPAYLEQYRHININDLFHRYFTQLQAAARSGLFDIMAHPDLVKKFNYRPAENLQQLYSDTARVLKEAGVCLEVNTAGLRAPVNEIYPAPDFLAACCQYGVPVTLGSDAHAPGQVGYRFDLGRDMLIQVGYTGLATFNQRKRSFGWPI</sequence>
<dbReference type="Gene3D" id="3.20.20.140">
    <property type="entry name" value="Metal-dependent hydrolases"/>
    <property type="match status" value="1"/>
</dbReference>
<dbReference type="InterPro" id="IPR004013">
    <property type="entry name" value="PHP_dom"/>
</dbReference>
<dbReference type="AlphaFoldDB" id="A0A1I2QPU4"/>
<dbReference type="NCBIfam" id="TIGR01856">
    <property type="entry name" value="hisJ_fam"/>
    <property type="match status" value="1"/>
</dbReference>
<dbReference type="CDD" id="cd12110">
    <property type="entry name" value="PHP_HisPPase_Hisj_like"/>
    <property type="match status" value="1"/>
</dbReference>
<dbReference type="PANTHER" id="PTHR21039">
    <property type="entry name" value="HISTIDINOL PHOSPHATASE-RELATED"/>
    <property type="match status" value="1"/>
</dbReference>
<dbReference type="InterPro" id="IPR016195">
    <property type="entry name" value="Pol/histidinol_Pase-like"/>
</dbReference>
<dbReference type="STRING" id="341036.SAMN05660649_01235"/>
<evidence type="ECO:0000256" key="6">
    <source>
        <dbReference type="ARBA" id="ARBA00023102"/>
    </source>
</evidence>
<keyword evidence="5 8" id="KW-0378">Hydrolase</keyword>
<dbReference type="OrthoDB" id="9775255at2"/>
<reference evidence="11" key="1">
    <citation type="submission" date="2016-10" db="EMBL/GenBank/DDBJ databases">
        <authorList>
            <person name="Varghese N."/>
            <person name="Submissions S."/>
        </authorList>
    </citation>
    <scope>NUCLEOTIDE SEQUENCE [LARGE SCALE GENOMIC DNA]</scope>
    <source>
        <strain evidence="11">DSM 17038</strain>
    </source>
</reference>
<keyword evidence="6 8" id="KW-0368">Histidine biosynthesis</keyword>
<organism evidence="10 11">
    <name type="scientific">Desulfotruncus arcticus DSM 17038</name>
    <dbReference type="NCBI Taxonomy" id="1121424"/>
    <lineage>
        <taxon>Bacteria</taxon>
        <taxon>Bacillati</taxon>
        <taxon>Bacillota</taxon>
        <taxon>Clostridia</taxon>
        <taxon>Eubacteriales</taxon>
        <taxon>Desulfallaceae</taxon>
        <taxon>Desulfotruncus</taxon>
    </lineage>
</organism>
<comment type="similarity">
    <text evidence="2 8">Belongs to the PHP hydrolase family. HisK subfamily.</text>
</comment>
<dbReference type="NCBIfam" id="NF005596">
    <property type="entry name" value="PRK07328.1"/>
    <property type="match status" value="1"/>
</dbReference>
<name>A0A1I2QPU4_9FIRM</name>
<dbReference type="GO" id="GO:0005737">
    <property type="term" value="C:cytoplasm"/>
    <property type="evidence" value="ECO:0007669"/>
    <property type="project" value="TreeGrafter"/>
</dbReference>
<evidence type="ECO:0000256" key="3">
    <source>
        <dbReference type="ARBA" id="ARBA00013085"/>
    </source>
</evidence>
<evidence type="ECO:0000313" key="11">
    <source>
        <dbReference type="Proteomes" id="UP000199337"/>
    </source>
</evidence>
<proteinExistence type="inferred from homology"/>
<evidence type="ECO:0000256" key="4">
    <source>
        <dbReference type="ARBA" id="ARBA00022605"/>
    </source>
</evidence>
<feature type="domain" description="PHP" evidence="9">
    <location>
        <begin position="6"/>
        <end position="199"/>
    </location>
</feature>